<dbReference type="Proteomes" id="UP000178936">
    <property type="component" value="Unassembled WGS sequence"/>
</dbReference>
<accession>A0A1G2Q1I9</accession>
<name>A0A1G2Q1I9_9BACT</name>
<organism evidence="1 2">
    <name type="scientific">Candidatus Veblenbacteria bacterium RIFOXYA2_FULL_43_9</name>
    <dbReference type="NCBI Taxonomy" id="1802425"/>
    <lineage>
        <taxon>Bacteria</taxon>
        <taxon>Candidatus Vebleniibacteriota</taxon>
    </lineage>
</organism>
<evidence type="ECO:0008006" key="3">
    <source>
        <dbReference type="Google" id="ProtNLM"/>
    </source>
</evidence>
<proteinExistence type="predicted"/>
<dbReference type="EMBL" id="MHTB01000047">
    <property type="protein sequence ID" value="OHA54448.1"/>
    <property type="molecule type" value="Genomic_DNA"/>
</dbReference>
<dbReference type="Gene3D" id="6.20.120.50">
    <property type="match status" value="1"/>
</dbReference>
<gene>
    <name evidence="1" type="ORF">A2226_01250</name>
</gene>
<evidence type="ECO:0000313" key="1">
    <source>
        <dbReference type="EMBL" id="OHA54448.1"/>
    </source>
</evidence>
<dbReference type="AlphaFoldDB" id="A0A1G2Q1I9"/>
<dbReference type="InterPro" id="IPR021377">
    <property type="entry name" value="DUF3006"/>
</dbReference>
<evidence type="ECO:0000313" key="2">
    <source>
        <dbReference type="Proteomes" id="UP000178936"/>
    </source>
</evidence>
<protein>
    <recommendedName>
        <fullName evidence="3">DUF3006 domain-containing protein</fullName>
    </recommendedName>
</protein>
<comment type="caution">
    <text evidence="1">The sequence shown here is derived from an EMBL/GenBank/DDBJ whole genome shotgun (WGS) entry which is preliminary data.</text>
</comment>
<reference evidence="1 2" key="1">
    <citation type="journal article" date="2016" name="Nat. Commun.">
        <title>Thousands of microbial genomes shed light on interconnected biogeochemical processes in an aquifer system.</title>
        <authorList>
            <person name="Anantharaman K."/>
            <person name="Brown C.T."/>
            <person name="Hug L.A."/>
            <person name="Sharon I."/>
            <person name="Castelle C.J."/>
            <person name="Probst A.J."/>
            <person name="Thomas B.C."/>
            <person name="Singh A."/>
            <person name="Wilkins M.J."/>
            <person name="Karaoz U."/>
            <person name="Brodie E.L."/>
            <person name="Williams K.H."/>
            <person name="Hubbard S.S."/>
            <person name="Banfield J.F."/>
        </authorList>
    </citation>
    <scope>NUCLEOTIDE SEQUENCE [LARGE SCALE GENOMIC DNA]</scope>
</reference>
<dbReference type="Pfam" id="PF11213">
    <property type="entry name" value="DUF3006"/>
    <property type="match status" value="1"/>
</dbReference>
<sequence length="72" mass="8101">MAIAVTIDRFEGDTAIVLLDNGQQIDIPKSELPPEAHEGARLVLNFIHTHEDEAKRADQARQLLTDLLQRKN</sequence>